<keyword evidence="4" id="KW-1185">Reference proteome</keyword>
<dbReference type="RefSeq" id="WP_126121361.1">
    <property type="nucleotide sequence ID" value="NZ_RXHJ01000014.1"/>
</dbReference>
<dbReference type="EMBL" id="RXHJ01000014">
    <property type="protein sequence ID" value="RSZ61973.1"/>
    <property type="molecule type" value="Genomic_DNA"/>
</dbReference>
<comment type="caution">
    <text evidence="3">The sequence shown here is derived from an EMBL/GenBank/DDBJ whole genome shotgun (WGS) entry which is preliminary data.</text>
</comment>
<evidence type="ECO:0000313" key="3">
    <source>
        <dbReference type="EMBL" id="RSZ61973.1"/>
    </source>
</evidence>
<dbReference type="GO" id="GO:0003824">
    <property type="term" value="F:catalytic activity"/>
    <property type="evidence" value="ECO:0007669"/>
    <property type="project" value="InterPro"/>
</dbReference>
<evidence type="ECO:0000259" key="2">
    <source>
        <dbReference type="PROSITE" id="PS51340"/>
    </source>
</evidence>
<dbReference type="InterPro" id="IPR052353">
    <property type="entry name" value="Benzoxazolinone_Detox_Enz"/>
</dbReference>
<dbReference type="Gene3D" id="2.40.33.20">
    <property type="entry name" value="PK beta-barrel domain-like"/>
    <property type="match status" value="1"/>
</dbReference>
<dbReference type="SUPFAM" id="SSF50800">
    <property type="entry name" value="PK beta-barrel domain-like"/>
    <property type="match status" value="1"/>
</dbReference>
<evidence type="ECO:0000313" key="4">
    <source>
        <dbReference type="Proteomes" id="UP000274907"/>
    </source>
</evidence>
<dbReference type="OrthoDB" id="9786134at2"/>
<organism evidence="3 4">
    <name type="scientific">Corynebacterium hylobatis</name>
    <dbReference type="NCBI Taxonomy" id="1859290"/>
    <lineage>
        <taxon>Bacteria</taxon>
        <taxon>Bacillati</taxon>
        <taxon>Actinomycetota</taxon>
        <taxon>Actinomycetes</taxon>
        <taxon>Mycobacteriales</taxon>
        <taxon>Corynebacteriaceae</taxon>
        <taxon>Corynebacterium</taxon>
    </lineage>
</organism>
<dbReference type="GO" id="GO:0030151">
    <property type="term" value="F:molybdenum ion binding"/>
    <property type="evidence" value="ECO:0007669"/>
    <property type="project" value="InterPro"/>
</dbReference>
<evidence type="ECO:0000256" key="1">
    <source>
        <dbReference type="SAM" id="MobiDB-lite"/>
    </source>
</evidence>
<dbReference type="AlphaFoldDB" id="A0A430HWU2"/>
<dbReference type="PROSITE" id="PS51340">
    <property type="entry name" value="MOSC"/>
    <property type="match status" value="1"/>
</dbReference>
<dbReference type="Pfam" id="PF03473">
    <property type="entry name" value="MOSC"/>
    <property type="match status" value="1"/>
</dbReference>
<dbReference type="InterPro" id="IPR005302">
    <property type="entry name" value="MoCF_Sase_C"/>
</dbReference>
<proteinExistence type="predicted"/>
<name>A0A430HWU2_9CORY</name>
<dbReference type="PANTHER" id="PTHR30212">
    <property type="entry name" value="PROTEIN YIIM"/>
    <property type="match status" value="1"/>
</dbReference>
<dbReference type="InterPro" id="IPR011037">
    <property type="entry name" value="Pyrv_Knase-like_insert_dom_sf"/>
</dbReference>
<feature type="domain" description="MOSC" evidence="2">
    <location>
        <begin position="36"/>
        <end position="170"/>
    </location>
</feature>
<feature type="region of interest" description="Disordered" evidence="1">
    <location>
        <begin position="14"/>
        <end position="34"/>
    </location>
</feature>
<dbReference type="GO" id="GO:0030170">
    <property type="term" value="F:pyridoxal phosphate binding"/>
    <property type="evidence" value="ECO:0007669"/>
    <property type="project" value="InterPro"/>
</dbReference>
<accession>A0A430HWU2</accession>
<protein>
    <submittedName>
        <fullName evidence="3">MOSC domain-containing protein</fullName>
    </submittedName>
</protein>
<gene>
    <name evidence="3" type="ORF">EAH68_10895</name>
</gene>
<sequence length="215" mass="23275">MVFRVLSTNIAVPRPDPGGAERLSGIDKQPRPSIDVAAPGPSYGDGSGVAGDLIGDVKHHGGAQKAVYAFERAELDHWGAELGRTFDNGAFGENLTVTGWDLSRVLINQRVRIGTAELEVSVVRQPCRTFAGWVGEPGWVRKFSRRGYCGAYFRVAVPGRISAGDEIALLGTPSHDVDMLTAFRAAQGDKEAARRVVDAACMPEMYHQRMLRLLA</sequence>
<dbReference type="PANTHER" id="PTHR30212:SF2">
    <property type="entry name" value="PROTEIN YIIM"/>
    <property type="match status" value="1"/>
</dbReference>
<dbReference type="Proteomes" id="UP000274907">
    <property type="component" value="Unassembled WGS sequence"/>
</dbReference>
<reference evidence="3 4" key="1">
    <citation type="submission" date="2018-12" db="EMBL/GenBank/DDBJ databases">
        <title>YIM 101343 draft genome.</title>
        <authorList>
            <person name="Chen X."/>
        </authorList>
    </citation>
    <scope>NUCLEOTIDE SEQUENCE [LARGE SCALE GENOMIC DNA]</scope>
    <source>
        <strain evidence="3 4">YIM 101343</strain>
    </source>
</reference>